<dbReference type="Proteomes" id="UP001516400">
    <property type="component" value="Unassembled WGS sequence"/>
</dbReference>
<accession>A0ABD2MYD8</accession>
<dbReference type="AlphaFoldDB" id="A0ABD2MYD8"/>
<proteinExistence type="predicted"/>
<sequence length="71" mass="8381">IAETNPLIVRLLKRTHENQIQRKLKIFAKRGKLCILRFTSAEVVTIKRPILATVRDNEKDERINRFVLKNI</sequence>
<feature type="non-terminal residue" evidence="1">
    <location>
        <position position="1"/>
    </location>
</feature>
<protein>
    <submittedName>
        <fullName evidence="1">Uncharacterized protein</fullName>
    </submittedName>
</protein>
<organism evidence="1 2">
    <name type="scientific">Cryptolaemus montrouzieri</name>
    <dbReference type="NCBI Taxonomy" id="559131"/>
    <lineage>
        <taxon>Eukaryota</taxon>
        <taxon>Metazoa</taxon>
        <taxon>Ecdysozoa</taxon>
        <taxon>Arthropoda</taxon>
        <taxon>Hexapoda</taxon>
        <taxon>Insecta</taxon>
        <taxon>Pterygota</taxon>
        <taxon>Neoptera</taxon>
        <taxon>Endopterygota</taxon>
        <taxon>Coleoptera</taxon>
        <taxon>Polyphaga</taxon>
        <taxon>Cucujiformia</taxon>
        <taxon>Coccinelloidea</taxon>
        <taxon>Coccinellidae</taxon>
        <taxon>Scymninae</taxon>
        <taxon>Scymnini</taxon>
        <taxon>Cryptolaemus</taxon>
    </lineage>
</organism>
<comment type="caution">
    <text evidence="1">The sequence shown here is derived from an EMBL/GenBank/DDBJ whole genome shotgun (WGS) entry which is preliminary data.</text>
</comment>
<reference evidence="1 2" key="1">
    <citation type="journal article" date="2021" name="BMC Biol.">
        <title>Horizontally acquired antibacterial genes associated with adaptive radiation of ladybird beetles.</title>
        <authorList>
            <person name="Li H.S."/>
            <person name="Tang X.F."/>
            <person name="Huang Y.H."/>
            <person name="Xu Z.Y."/>
            <person name="Chen M.L."/>
            <person name="Du X.Y."/>
            <person name="Qiu B.Y."/>
            <person name="Chen P.T."/>
            <person name="Zhang W."/>
            <person name="Slipinski A."/>
            <person name="Escalona H.E."/>
            <person name="Waterhouse R.M."/>
            <person name="Zwick A."/>
            <person name="Pang H."/>
        </authorList>
    </citation>
    <scope>NUCLEOTIDE SEQUENCE [LARGE SCALE GENOMIC DNA]</scope>
    <source>
        <strain evidence="1">SYSU2018</strain>
    </source>
</reference>
<gene>
    <name evidence="1" type="ORF">HHI36_021863</name>
</gene>
<keyword evidence="2" id="KW-1185">Reference proteome</keyword>
<dbReference type="EMBL" id="JABFTP020000042">
    <property type="protein sequence ID" value="KAL3271379.1"/>
    <property type="molecule type" value="Genomic_DNA"/>
</dbReference>
<name>A0ABD2MYD8_9CUCU</name>
<evidence type="ECO:0000313" key="1">
    <source>
        <dbReference type="EMBL" id="KAL3271379.1"/>
    </source>
</evidence>
<evidence type="ECO:0000313" key="2">
    <source>
        <dbReference type="Proteomes" id="UP001516400"/>
    </source>
</evidence>